<evidence type="ECO:0000313" key="3">
    <source>
        <dbReference type="Proteomes" id="UP000827724"/>
    </source>
</evidence>
<feature type="region of interest" description="Disordered" evidence="1">
    <location>
        <begin position="1"/>
        <end position="20"/>
    </location>
</feature>
<sequence>MSNESAQEEDESRGVGNVGDIKAEALEQGLEELGLESADRHVLAVASLVGVVPGAASVENVAASRLVAQGCFEGHAREGCEVRAAVHHVGFDDLSFARGVPCYDGKEHALGERGASACKVREHVPRREGLLASSPKQGEDAGDSQIIDVVAGHVSVPAVAAEPGHAAVNETRIDGEQLIGPEAQPLQDAWPERVDEDVDVLGETPDEGHATRVLQVDDDG</sequence>
<accession>A0A9P8TZN9</accession>
<dbReference type="AlphaFoldDB" id="A0A9P8TZN9"/>
<comment type="caution">
    <text evidence="2">The sequence shown here is derived from an EMBL/GenBank/DDBJ whole genome shotgun (WGS) entry which is preliminary data.</text>
</comment>
<proteinExistence type="predicted"/>
<name>A0A9P8TZN9_9HYPO</name>
<dbReference type="EMBL" id="JAIWOZ010000001">
    <property type="protein sequence ID" value="KAH6611119.1"/>
    <property type="molecule type" value="Genomic_DNA"/>
</dbReference>
<evidence type="ECO:0000313" key="2">
    <source>
        <dbReference type="EMBL" id="KAH6611119.1"/>
    </source>
</evidence>
<organism evidence="2 3">
    <name type="scientific">Trichoderma cornu-damae</name>
    <dbReference type="NCBI Taxonomy" id="654480"/>
    <lineage>
        <taxon>Eukaryota</taxon>
        <taxon>Fungi</taxon>
        <taxon>Dikarya</taxon>
        <taxon>Ascomycota</taxon>
        <taxon>Pezizomycotina</taxon>
        <taxon>Sordariomycetes</taxon>
        <taxon>Hypocreomycetidae</taxon>
        <taxon>Hypocreales</taxon>
        <taxon>Hypocreaceae</taxon>
        <taxon>Trichoderma</taxon>
    </lineage>
</organism>
<feature type="compositionally biased region" description="Acidic residues" evidence="1">
    <location>
        <begin position="1"/>
        <end position="11"/>
    </location>
</feature>
<keyword evidence="3" id="KW-1185">Reference proteome</keyword>
<protein>
    <submittedName>
        <fullName evidence="2">Uncharacterized protein</fullName>
    </submittedName>
</protein>
<reference evidence="2" key="1">
    <citation type="submission" date="2021-08" db="EMBL/GenBank/DDBJ databases">
        <title>Chromosome-Level Trichoderma cornu-damae using Hi-C Data.</title>
        <authorList>
            <person name="Kim C.S."/>
        </authorList>
    </citation>
    <scope>NUCLEOTIDE SEQUENCE</scope>
    <source>
        <strain evidence="2">KA19-0412C</strain>
    </source>
</reference>
<gene>
    <name evidence="2" type="ORF">Trco_001139</name>
</gene>
<evidence type="ECO:0000256" key="1">
    <source>
        <dbReference type="SAM" id="MobiDB-lite"/>
    </source>
</evidence>
<dbReference type="Proteomes" id="UP000827724">
    <property type="component" value="Unassembled WGS sequence"/>
</dbReference>